<keyword evidence="10" id="KW-0482">Metalloprotease</keyword>
<comment type="caution">
    <text evidence="14">The sequence shown here is derived from an EMBL/GenBank/DDBJ whole genome shotgun (WGS) entry which is preliminary data.</text>
</comment>
<evidence type="ECO:0000256" key="5">
    <source>
        <dbReference type="ARBA" id="ARBA00022692"/>
    </source>
</evidence>
<name>A0A225DB72_9BACT</name>
<evidence type="ECO:0000256" key="12">
    <source>
        <dbReference type="SAM" id="Phobius"/>
    </source>
</evidence>
<keyword evidence="6" id="KW-0479">Metal-binding</keyword>
<sequence length="223" mass="24922">MAARGYGINTRDITLYPLGGVARLENIPEKAWPEIVIALAGPAVNVAIAVSLYALFVVGGLGFDQNLRSAGSLEEAFFSRVLVANIVLVVFNLIPAFPMDGGRVFRAVVSLFTDRITATEVAMVVGTIMAVLMAFVGIREKEYMLVLIAAVVFMMGRTELAMVRGLDEQRRWDRQQARRFTRVAQPVFYQHHVDPVDGWEWNPADRTWTQWRDGRPVRRVAAD</sequence>
<gene>
    <name evidence="14" type="ORF">FRUB_08351</name>
</gene>
<evidence type="ECO:0000256" key="10">
    <source>
        <dbReference type="ARBA" id="ARBA00023049"/>
    </source>
</evidence>
<feature type="domain" description="Peptidase M50" evidence="13">
    <location>
        <begin position="76"/>
        <end position="134"/>
    </location>
</feature>
<protein>
    <submittedName>
        <fullName evidence="14">SREBP protease/CBS domain</fullName>
    </submittedName>
</protein>
<feature type="transmembrane region" description="Helical" evidence="12">
    <location>
        <begin position="144"/>
        <end position="166"/>
    </location>
</feature>
<comment type="similarity">
    <text evidence="3">Belongs to the peptidase M50B family.</text>
</comment>
<keyword evidence="4 14" id="KW-0645">Protease</keyword>
<evidence type="ECO:0000313" key="14">
    <source>
        <dbReference type="EMBL" id="OWK35788.1"/>
    </source>
</evidence>
<evidence type="ECO:0000256" key="3">
    <source>
        <dbReference type="ARBA" id="ARBA00007931"/>
    </source>
</evidence>
<dbReference type="GO" id="GO:0046872">
    <property type="term" value="F:metal ion binding"/>
    <property type="evidence" value="ECO:0007669"/>
    <property type="project" value="UniProtKB-KW"/>
</dbReference>
<evidence type="ECO:0000256" key="9">
    <source>
        <dbReference type="ARBA" id="ARBA00022989"/>
    </source>
</evidence>
<proteinExistence type="inferred from homology"/>
<dbReference type="Pfam" id="PF02163">
    <property type="entry name" value="Peptidase_M50"/>
    <property type="match status" value="2"/>
</dbReference>
<comment type="subcellular location">
    <subcellularLocation>
        <location evidence="2">Membrane</location>
        <topology evidence="2">Multi-pass membrane protein</topology>
    </subcellularLocation>
</comment>
<organism evidence="14 15">
    <name type="scientific">Fimbriiglobus ruber</name>
    <dbReference type="NCBI Taxonomy" id="1908690"/>
    <lineage>
        <taxon>Bacteria</taxon>
        <taxon>Pseudomonadati</taxon>
        <taxon>Planctomycetota</taxon>
        <taxon>Planctomycetia</taxon>
        <taxon>Gemmatales</taxon>
        <taxon>Gemmataceae</taxon>
        <taxon>Fimbriiglobus</taxon>
    </lineage>
</organism>
<evidence type="ECO:0000259" key="13">
    <source>
        <dbReference type="Pfam" id="PF02163"/>
    </source>
</evidence>
<feature type="domain" description="Peptidase M50" evidence="13">
    <location>
        <begin position="12"/>
        <end position="58"/>
    </location>
</feature>
<evidence type="ECO:0000256" key="8">
    <source>
        <dbReference type="ARBA" id="ARBA00022833"/>
    </source>
</evidence>
<evidence type="ECO:0000256" key="11">
    <source>
        <dbReference type="ARBA" id="ARBA00023136"/>
    </source>
</evidence>
<evidence type="ECO:0000256" key="2">
    <source>
        <dbReference type="ARBA" id="ARBA00004141"/>
    </source>
</evidence>
<feature type="transmembrane region" description="Helical" evidence="12">
    <location>
        <begin position="77"/>
        <end position="97"/>
    </location>
</feature>
<comment type="cofactor">
    <cofactor evidence="1">
        <name>Zn(2+)</name>
        <dbReference type="ChEBI" id="CHEBI:29105"/>
    </cofactor>
</comment>
<dbReference type="PANTHER" id="PTHR39188">
    <property type="entry name" value="MEMBRANE-ASSOCIATED ZINC METALLOPROTEASE M50B"/>
    <property type="match status" value="1"/>
</dbReference>
<dbReference type="InterPro" id="IPR008915">
    <property type="entry name" value="Peptidase_M50"/>
</dbReference>
<dbReference type="GO" id="GO:0006508">
    <property type="term" value="P:proteolysis"/>
    <property type="evidence" value="ECO:0007669"/>
    <property type="project" value="UniProtKB-KW"/>
</dbReference>
<feature type="transmembrane region" description="Helical" evidence="12">
    <location>
        <begin position="118"/>
        <end position="138"/>
    </location>
</feature>
<keyword evidence="9 12" id="KW-1133">Transmembrane helix</keyword>
<dbReference type="EMBL" id="NIDE01000017">
    <property type="protein sequence ID" value="OWK35788.1"/>
    <property type="molecule type" value="Genomic_DNA"/>
</dbReference>
<evidence type="ECO:0000256" key="6">
    <source>
        <dbReference type="ARBA" id="ARBA00022723"/>
    </source>
</evidence>
<feature type="transmembrane region" description="Helical" evidence="12">
    <location>
        <begin position="35"/>
        <end position="57"/>
    </location>
</feature>
<reference evidence="15" key="1">
    <citation type="submission" date="2017-06" db="EMBL/GenBank/DDBJ databases">
        <title>Genome analysis of Fimbriiglobus ruber SP5, the first member of the order Planctomycetales with confirmed chitinolytic capability.</title>
        <authorList>
            <person name="Ravin N.V."/>
            <person name="Rakitin A.L."/>
            <person name="Ivanova A.A."/>
            <person name="Beletsky A.V."/>
            <person name="Kulichevskaya I.S."/>
            <person name="Mardanov A.V."/>
            <person name="Dedysh S.N."/>
        </authorList>
    </citation>
    <scope>NUCLEOTIDE SEQUENCE [LARGE SCALE GENOMIC DNA]</scope>
    <source>
        <strain evidence="15">SP5</strain>
    </source>
</reference>
<evidence type="ECO:0000256" key="1">
    <source>
        <dbReference type="ARBA" id="ARBA00001947"/>
    </source>
</evidence>
<keyword evidence="15" id="KW-1185">Reference proteome</keyword>
<dbReference type="PANTHER" id="PTHR39188:SF3">
    <property type="entry name" value="STAGE IV SPORULATION PROTEIN FB"/>
    <property type="match status" value="1"/>
</dbReference>
<keyword evidence="11 12" id="KW-0472">Membrane</keyword>
<dbReference type="GO" id="GO:0008237">
    <property type="term" value="F:metallopeptidase activity"/>
    <property type="evidence" value="ECO:0007669"/>
    <property type="project" value="UniProtKB-KW"/>
</dbReference>
<accession>A0A225DB72</accession>
<dbReference type="AlphaFoldDB" id="A0A225DB72"/>
<evidence type="ECO:0000256" key="7">
    <source>
        <dbReference type="ARBA" id="ARBA00022801"/>
    </source>
</evidence>
<evidence type="ECO:0000256" key="4">
    <source>
        <dbReference type="ARBA" id="ARBA00022670"/>
    </source>
</evidence>
<evidence type="ECO:0000313" key="15">
    <source>
        <dbReference type="Proteomes" id="UP000214646"/>
    </source>
</evidence>
<keyword evidence="7" id="KW-0378">Hydrolase</keyword>
<keyword evidence="5 12" id="KW-0812">Transmembrane</keyword>
<dbReference type="GO" id="GO:0016020">
    <property type="term" value="C:membrane"/>
    <property type="evidence" value="ECO:0007669"/>
    <property type="project" value="UniProtKB-SubCell"/>
</dbReference>
<keyword evidence="8" id="KW-0862">Zinc</keyword>
<dbReference type="Proteomes" id="UP000214646">
    <property type="component" value="Unassembled WGS sequence"/>
</dbReference>